<feature type="transmembrane region" description="Helical" evidence="1">
    <location>
        <begin position="36"/>
        <end position="57"/>
    </location>
</feature>
<keyword evidence="1" id="KW-0472">Membrane</keyword>
<organism evidence="2 3">
    <name type="scientific">Parapedobacter koreensis</name>
    <dbReference type="NCBI Taxonomy" id="332977"/>
    <lineage>
        <taxon>Bacteria</taxon>
        <taxon>Pseudomonadati</taxon>
        <taxon>Bacteroidota</taxon>
        <taxon>Sphingobacteriia</taxon>
        <taxon>Sphingobacteriales</taxon>
        <taxon>Sphingobacteriaceae</taxon>
        <taxon>Parapedobacter</taxon>
    </lineage>
</organism>
<keyword evidence="1" id="KW-1133">Transmembrane helix</keyword>
<evidence type="ECO:0000313" key="3">
    <source>
        <dbReference type="Proteomes" id="UP000198916"/>
    </source>
</evidence>
<dbReference type="InterPro" id="IPR036938">
    <property type="entry name" value="PAP2/HPO_sf"/>
</dbReference>
<gene>
    <name evidence="2" type="ORF">SAMN05421740_10627</name>
</gene>
<sequence length="190" mass="21270">MKTTVAKLISTLGHPFLTVPVFAVFLLFSTESPSQATYLSLLIVGGIFVPIGLRTLWGVRRGTYTNLDVSDRVQRQKWFIATTLLLLAVTVIIWVTDQDRMLRLAVACSLVLLVLAQVVNRRIKASMHLAFHAFIGFLILHINVVAGIIFLLFAPLLAWSRIHLKRHVWKEVVVGMVLGTILGAVFWLLN</sequence>
<reference evidence="3" key="1">
    <citation type="submission" date="2016-10" db="EMBL/GenBank/DDBJ databases">
        <authorList>
            <person name="Varghese N."/>
            <person name="Submissions S."/>
        </authorList>
    </citation>
    <scope>NUCLEOTIDE SEQUENCE [LARGE SCALE GENOMIC DNA]</scope>
    <source>
        <strain evidence="3">Jip14</strain>
    </source>
</reference>
<feature type="transmembrane region" description="Helical" evidence="1">
    <location>
        <begin position="101"/>
        <end position="119"/>
    </location>
</feature>
<feature type="transmembrane region" description="Helical" evidence="1">
    <location>
        <begin position="12"/>
        <end position="30"/>
    </location>
</feature>
<evidence type="ECO:0008006" key="4">
    <source>
        <dbReference type="Google" id="ProtNLM"/>
    </source>
</evidence>
<protein>
    <recommendedName>
        <fullName evidence="4">PAP2 superfamily protein</fullName>
    </recommendedName>
</protein>
<feature type="transmembrane region" description="Helical" evidence="1">
    <location>
        <begin position="131"/>
        <end position="160"/>
    </location>
</feature>
<accession>A0A1H7QQI0</accession>
<evidence type="ECO:0000256" key="1">
    <source>
        <dbReference type="SAM" id="Phobius"/>
    </source>
</evidence>
<keyword evidence="1" id="KW-0812">Transmembrane</keyword>
<dbReference type="SUPFAM" id="SSF48317">
    <property type="entry name" value="Acid phosphatase/Vanadium-dependent haloperoxidase"/>
    <property type="match status" value="1"/>
</dbReference>
<dbReference type="AlphaFoldDB" id="A0A1H7QQI0"/>
<dbReference type="STRING" id="332977.SAMN05421740_10627"/>
<dbReference type="Proteomes" id="UP000198916">
    <property type="component" value="Unassembled WGS sequence"/>
</dbReference>
<feature type="transmembrane region" description="Helical" evidence="1">
    <location>
        <begin position="172"/>
        <end position="189"/>
    </location>
</feature>
<evidence type="ECO:0000313" key="2">
    <source>
        <dbReference type="EMBL" id="SEL49547.1"/>
    </source>
</evidence>
<dbReference type="OrthoDB" id="966117at2"/>
<dbReference type="EMBL" id="FNZR01000006">
    <property type="protein sequence ID" value="SEL49547.1"/>
    <property type="molecule type" value="Genomic_DNA"/>
</dbReference>
<keyword evidence="3" id="KW-1185">Reference proteome</keyword>
<feature type="transmembrane region" description="Helical" evidence="1">
    <location>
        <begin position="78"/>
        <end position="95"/>
    </location>
</feature>
<dbReference type="RefSeq" id="WP_090606555.1">
    <property type="nucleotide sequence ID" value="NZ_FNZR01000006.1"/>
</dbReference>
<name>A0A1H7QQI0_9SPHI</name>
<proteinExistence type="predicted"/>